<gene>
    <name evidence="1" type="ORF">KUDE01_001441</name>
</gene>
<dbReference type="Proteomes" id="UP001228049">
    <property type="component" value="Unassembled WGS sequence"/>
</dbReference>
<reference evidence="1" key="1">
    <citation type="submission" date="2023-04" db="EMBL/GenBank/DDBJ databases">
        <title>Chromosome-level genome of Chaenocephalus aceratus.</title>
        <authorList>
            <person name="Park H."/>
        </authorList>
    </citation>
    <scope>NUCLEOTIDE SEQUENCE</scope>
    <source>
        <strain evidence="1">DE</strain>
        <tissue evidence="1">Muscle</tissue>
    </source>
</reference>
<dbReference type="PANTHER" id="PTHR44444:SF4">
    <property type="entry name" value="PROTEIN SEL-1 HOMOLOG 3 ISOFORM X1"/>
    <property type="match status" value="1"/>
</dbReference>
<accession>A0AAD9CFM3</accession>
<dbReference type="InterPro" id="IPR042756">
    <property type="entry name" value="Sel-1L3"/>
</dbReference>
<dbReference type="EMBL" id="JASDAP010000007">
    <property type="protein sequence ID" value="KAK1900654.1"/>
    <property type="molecule type" value="Genomic_DNA"/>
</dbReference>
<organism evidence="1 2">
    <name type="scientific">Dissostichus eleginoides</name>
    <name type="common">Patagonian toothfish</name>
    <name type="synonym">Dissostichus amissus</name>
    <dbReference type="NCBI Taxonomy" id="100907"/>
    <lineage>
        <taxon>Eukaryota</taxon>
        <taxon>Metazoa</taxon>
        <taxon>Chordata</taxon>
        <taxon>Craniata</taxon>
        <taxon>Vertebrata</taxon>
        <taxon>Euteleostomi</taxon>
        <taxon>Actinopterygii</taxon>
        <taxon>Neopterygii</taxon>
        <taxon>Teleostei</taxon>
        <taxon>Neoteleostei</taxon>
        <taxon>Acanthomorphata</taxon>
        <taxon>Eupercaria</taxon>
        <taxon>Perciformes</taxon>
        <taxon>Notothenioidei</taxon>
        <taxon>Nototheniidae</taxon>
        <taxon>Dissostichus</taxon>
    </lineage>
</organism>
<comment type="caution">
    <text evidence="1">The sequence shown here is derived from an EMBL/GenBank/DDBJ whole genome shotgun (WGS) entry which is preliminary data.</text>
</comment>
<dbReference type="PANTHER" id="PTHR44444">
    <property type="entry name" value="PROTEIN SEL-1 HOMOLOG 3"/>
    <property type="match status" value="1"/>
</dbReference>
<proteinExistence type="predicted"/>
<dbReference type="AlphaFoldDB" id="A0AAD9CFM3"/>
<name>A0AAD9CFM3_DISEL</name>
<protein>
    <submittedName>
        <fullName evidence="1">Protein sel-1 like 3</fullName>
    </submittedName>
</protein>
<keyword evidence="2" id="KW-1185">Reference proteome</keyword>
<sequence>MLKLTQRSAKKKCPLEQETVHFLPSMYASTGESFGITKTLDSYSSEFLEYLRVKPSLFHGVYSHLNYVTPTLFLKESGQLHVQMDGEAEESSAFVSQFKVPLNEWCQISVMLHGRTVTLSMVCMDKEQRTVYSQEYVMGHAVVLDDT</sequence>
<evidence type="ECO:0000313" key="2">
    <source>
        <dbReference type="Proteomes" id="UP001228049"/>
    </source>
</evidence>
<evidence type="ECO:0000313" key="1">
    <source>
        <dbReference type="EMBL" id="KAK1900654.1"/>
    </source>
</evidence>